<keyword evidence="4" id="KW-0966">Cell projection</keyword>
<evidence type="ECO:0000259" key="3">
    <source>
        <dbReference type="PROSITE" id="PS50113"/>
    </source>
</evidence>
<dbReference type="PANTHER" id="PTHR43065:SF29">
    <property type="entry name" value="SENSOR PROTEIN KINASE FLES"/>
    <property type="match status" value="1"/>
</dbReference>
<dbReference type="InterPro" id="IPR003594">
    <property type="entry name" value="HATPase_dom"/>
</dbReference>
<dbReference type="Pfam" id="PF13188">
    <property type="entry name" value="PAS_8"/>
    <property type="match status" value="1"/>
</dbReference>
<dbReference type="InterPro" id="IPR005467">
    <property type="entry name" value="His_kinase_dom"/>
</dbReference>
<proteinExistence type="predicted"/>
<dbReference type="SMART" id="SM00388">
    <property type="entry name" value="HisKA"/>
    <property type="match status" value="1"/>
</dbReference>
<protein>
    <submittedName>
        <fullName evidence="4">Flagellar sensor histidine kinase FleS</fullName>
    </submittedName>
</protein>
<feature type="domain" description="PAC" evidence="3">
    <location>
        <begin position="119"/>
        <end position="177"/>
    </location>
</feature>
<keyword evidence="1" id="KW-0597">Phosphoprotein</keyword>
<dbReference type="GO" id="GO:0000155">
    <property type="term" value="F:phosphorelay sensor kinase activity"/>
    <property type="evidence" value="ECO:0007669"/>
    <property type="project" value="InterPro"/>
</dbReference>
<evidence type="ECO:0000313" key="4">
    <source>
        <dbReference type="EMBL" id="VAW52183.1"/>
    </source>
</evidence>
<dbReference type="PROSITE" id="PS50109">
    <property type="entry name" value="HIS_KIN"/>
    <property type="match status" value="1"/>
</dbReference>
<dbReference type="InterPro" id="IPR004358">
    <property type="entry name" value="Sig_transdc_His_kin-like_C"/>
</dbReference>
<accession>A0A3B0WIP6</accession>
<dbReference type="SUPFAM" id="SSF55874">
    <property type="entry name" value="ATPase domain of HSP90 chaperone/DNA topoisomerase II/histidine kinase"/>
    <property type="match status" value="1"/>
</dbReference>
<dbReference type="Gene3D" id="3.30.565.10">
    <property type="entry name" value="Histidine kinase-like ATPase, C-terminal domain"/>
    <property type="match status" value="1"/>
</dbReference>
<dbReference type="Gene3D" id="3.30.450.20">
    <property type="entry name" value="PAS domain"/>
    <property type="match status" value="1"/>
</dbReference>
<dbReference type="AlphaFoldDB" id="A0A3B0WIP6"/>
<dbReference type="PANTHER" id="PTHR43065">
    <property type="entry name" value="SENSOR HISTIDINE KINASE"/>
    <property type="match status" value="1"/>
</dbReference>
<evidence type="ECO:0000259" key="2">
    <source>
        <dbReference type="PROSITE" id="PS50109"/>
    </source>
</evidence>
<gene>
    <name evidence="4" type="ORF">MNBD_GAMMA05-696</name>
</gene>
<dbReference type="CDD" id="cd00130">
    <property type="entry name" value="PAS"/>
    <property type="match status" value="1"/>
</dbReference>
<dbReference type="InterPro" id="IPR000014">
    <property type="entry name" value="PAS"/>
</dbReference>
<dbReference type="PROSITE" id="PS50113">
    <property type="entry name" value="PAC"/>
    <property type="match status" value="1"/>
</dbReference>
<dbReference type="InterPro" id="IPR000700">
    <property type="entry name" value="PAS-assoc_C"/>
</dbReference>
<keyword evidence="4" id="KW-0418">Kinase</keyword>
<sequence length="438" mass="48623">MINQITASEQHASGVHDNVQLEQAFKLFNQFSEKLTDSYADLESHVTRLTLELAEARSERLKQLAEKEILASRLEGLLDVLPAGVIVLDKNDDITQVNPLASSMLSSVDNSLIGSAWKEIAQYSLLNEGDELRLKDGRWVNVSARPLRNESGSSDMGKLILISDITENRKLQNQLNQQQRLSTLGEMIAGLAHQIRTPLSSALLYITTLNHPLNDKSERIEFAEKAKERLLHLERMVSEMLLFAKGDVVKSEYINTYEFMTLFKKSFELDDRVDGGSMTVSKNLKNVIIQANSDVVSSSIQNVIDNAIYACIEGGIDKFTSVKVDAFLNNKNQFEINVSDNGCGMSQNTIDKILQPFFTTKSTGTGLGLAVVNATVNRYGGVMLVRSEVAVGSRFTLTFPRSEISGLLPSHIISNKQNKKMINLLSTVKENDTHEVVL</sequence>
<evidence type="ECO:0000256" key="1">
    <source>
        <dbReference type="ARBA" id="ARBA00022553"/>
    </source>
</evidence>
<dbReference type="CDD" id="cd00082">
    <property type="entry name" value="HisKA"/>
    <property type="match status" value="1"/>
</dbReference>
<dbReference type="SUPFAM" id="SSF47384">
    <property type="entry name" value="Homodimeric domain of signal transducing histidine kinase"/>
    <property type="match status" value="1"/>
</dbReference>
<name>A0A3B0WIP6_9ZZZZ</name>
<reference evidence="4" key="1">
    <citation type="submission" date="2018-06" db="EMBL/GenBank/DDBJ databases">
        <authorList>
            <person name="Zhirakovskaya E."/>
        </authorList>
    </citation>
    <scope>NUCLEOTIDE SEQUENCE</scope>
</reference>
<dbReference type="Pfam" id="PF00512">
    <property type="entry name" value="HisKA"/>
    <property type="match status" value="1"/>
</dbReference>
<keyword evidence="4" id="KW-0282">Flagellum</keyword>
<dbReference type="EMBL" id="UOFE01000024">
    <property type="protein sequence ID" value="VAW52183.1"/>
    <property type="molecule type" value="Genomic_DNA"/>
</dbReference>
<dbReference type="InterPro" id="IPR036097">
    <property type="entry name" value="HisK_dim/P_sf"/>
</dbReference>
<dbReference type="PRINTS" id="PR00344">
    <property type="entry name" value="BCTRLSENSOR"/>
</dbReference>
<dbReference type="InterPro" id="IPR003661">
    <property type="entry name" value="HisK_dim/P_dom"/>
</dbReference>
<dbReference type="SUPFAM" id="SSF55785">
    <property type="entry name" value="PYP-like sensor domain (PAS domain)"/>
    <property type="match status" value="1"/>
</dbReference>
<organism evidence="4">
    <name type="scientific">hydrothermal vent metagenome</name>
    <dbReference type="NCBI Taxonomy" id="652676"/>
    <lineage>
        <taxon>unclassified sequences</taxon>
        <taxon>metagenomes</taxon>
        <taxon>ecological metagenomes</taxon>
    </lineage>
</organism>
<dbReference type="SMART" id="SM00387">
    <property type="entry name" value="HATPase_c"/>
    <property type="match status" value="1"/>
</dbReference>
<dbReference type="InterPro" id="IPR035965">
    <property type="entry name" value="PAS-like_dom_sf"/>
</dbReference>
<dbReference type="InterPro" id="IPR036890">
    <property type="entry name" value="HATPase_C_sf"/>
</dbReference>
<feature type="domain" description="Histidine kinase" evidence="2">
    <location>
        <begin position="190"/>
        <end position="403"/>
    </location>
</feature>
<dbReference type="Pfam" id="PF02518">
    <property type="entry name" value="HATPase_c"/>
    <property type="match status" value="1"/>
</dbReference>
<dbReference type="Gene3D" id="1.10.287.130">
    <property type="match status" value="1"/>
</dbReference>
<keyword evidence="4" id="KW-0969">Cilium</keyword>
<keyword evidence="4" id="KW-0808">Transferase</keyword>